<organism evidence="5 6">
    <name type="scientific">Lysinibacillus alkalisoli</name>
    <dbReference type="NCBI Taxonomy" id="1911548"/>
    <lineage>
        <taxon>Bacteria</taxon>
        <taxon>Bacillati</taxon>
        <taxon>Bacillota</taxon>
        <taxon>Bacilli</taxon>
        <taxon>Bacillales</taxon>
        <taxon>Bacillaceae</taxon>
        <taxon>Lysinibacillus</taxon>
    </lineage>
</organism>
<keyword evidence="4" id="KW-1133">Transmembrane helix</keyword>
<comment type="similarity">
    <text evidence="1">Belongs to the transferase hexapeptide repeat family.</text>
</comment>
<dbReference type="AlphaFoldDB" id="A0A917FYT8"/>
<keyword evidence="6" id="KW-1185">Reference proteome</keyword>
<gene>
    <name evidence="5" type="ORF">GCM10007425_05920</name>
</gene>
<keyword evidence="2" id="KW-0808">Transferase</keyword>
<dbReference type="InterPro" id="IPR051159">
    <property type="entry name" value="Hexapeptide_acetyltransf"/>
</dbReference>
<evidence type="ECO:0000256" key="2">
    <source>
        <dbReference type="ARBA" id="ARBA00022679"/>
    </source>
</evidence>
<dbReference type="PROSITE" id="PS00101">
    <property type="entry name" value="HEXAPEP_TRANSFERASES"/>
    <property type="match status" value="1"/>
</dbReference>
<proteinExistence type="inferred from homology"/>
<comment type="caution">
    <text evidence="5">The sequence shown here is derived from an EMBL/GenBank/DDBJ whole genome shotgun (WGS) entry which is preliminary data.</text>
</comment>
<keyword evidence="3" id="KW-0677">Repeat</keyword>
<dbReference type="SUPFAM" id="SSF51161">
    <property type="entry name" value="Trimeric LpxA-like enzymes"/>
    <property type="match status" value="1"/>
</dbReference>
<keyword evidence="4" id="KW-0812">Transmembrane</keyword>
<reference evidence="5" key="2">
    <citation type="submission" date="2020-09" db="EMBL/GenBank/DDBJ databases">
        <authorList>
            <person name="Sun Q."/>
            <person name="Zhou Y."/>
        </authorList>
    </citation>
    <scope>NUCLEOTIDE SEQUENCE</scope>
    <source>
        <strain evidence="5">CGMCC 1.15760</strain>
    </source>
</reference>
<evidence type="ECO:0000256" key="3">
    <source>
        <dbReference type="ARBA" id="ARBA00022737"/>
    </source>
</evidence>
<dbReference type="EMBL" id="BMJT01000002">
    <property type="protein sequence ID" value="GGG14464.1"/>
    <property type="molecule type" value="Genomic_DNA"/>
</dbReference>
<evidence type="ECO:0000313" key="5">
    <source>
        <dbReference type="EMBL" id="GGG14464.1"/>
    </source>
</evidence>
<dbReference type="Proteomes" id="UP000616608">
    <property type="component" value="Unassembled WGS sequence"/>
</dbReference>
<dbReference type="Pfam" id="PF00132">
    <property type="entry name" value="Hexapep"/>
    <property type="match status" value="1"/>
</dbReference>
<dbReference type="PANTHER" id="PTHR23416">
    <property type="entry name" value="SIALIC ACID SYNTHASE-RELATED"/>
    <property type="match status" value="1"/>
</dbReference>
<dbReference type="InterPro" id="IPR011004">
    <property type="entry name" value="Trimer_LpxA-like_sf"/>
</dbReference>
<evidence type="ECO:0008006" key="7">
    <source>
        <dbReference type="Google" id="ProtNLM"/>
    </source>
</evidence>
<keyword evidence="4" id="KW-0472">Membrane</keyword>
<feature type="transmembrane region" description="Helical" evidence="4">
    <location>
        <begin position="7"/>
        <end position="27"/>
    </location>
</feature>
<evidence type="ECO:0000256" key="4">
    <source>
        <dbReference type="SAM" id="Phobius"/>
    </source>
</evidence>
<dbReference type="PANTHER" id="PTHR23416:SF23">
    <property type="entry name" value="ACETYLTRANSFERASE C18B11.09C-RELATED"/>
    <property type="match status" value="1"/>
</dbReference>
<sequence length="180" mass="19706">MSRLYKFIKYFIVLHILQLLLALLPNLKISNQIRGFCMRPFFKQCGRNFQIAKGVTINVMWHMTVGDDVYIAHQCWINAAGGLTLEDGVILSPMVVIATTKHHYSQGRVSNTKTELAPIHIGKGSWIASNSVITKGVTIGEGVIIGACSSVTKDISAYYFAAGAPAKAIKPLQESDVARV</sequence>
<dbReference type="InterPro" id="IPR001451">
    <property type="entry name" value="Hexapep"/>
</dbReference>
<dbReference type="GO" id="GO:0005829">
    <property type="term" value="C:cytosol"/>
    <property type="evidence" value="ECO:0007669"/>
    <property type="project" value="TreeGrafter"/>
</dbReference>
<evidence type="ECO:0000313" key="6">
    <source>
        <dbReference type="Proteomes" id="UP000616608"/>
    </source>
</evidence>
<dbReference type="GO" id="GO:0008374">
    <property type="term" value="F:O-acyltransferase activity"/>
    <property type="evidence" value="ECO:0007669"/>
    <property type="project" value="TreeGrafter"/>
</dbReference>
<evidence type="ECO:0000256" key="1">
    <source>
        <dbReference type="ARBA" id="ARBA00007274"/>
    </source>
</evidence>
<name>A0A917FYT8_9BACI</name>
<dbReference type="Gene3D" id="2.160.10.10">
    <property type="entry name" value="Hexapeptide repeat proteins"/>
    <property type="match status" value="1"/>
</dbReference>
<dbReference type="InterPro" id="IPR018357">
    <property type="entry name" value="Hexapep_transf_CS"/>
</dbReference>
<reference evidence="5" key="1">
    <citation type="journal article" date="2014" name="Int. J. Syst. Evol. Microbiol.">
        <title>Complete genome sequence of Corynebacterium casei LMG S-19264T (=DSM 44701T), isolated from a smear-ripened cheese.</title>
        <authorList>
            <consortium name="US DOE Joint Genome Institute (JGI-PGF)"/>
            <person name="Walter F."/>
            <person name="Albersmeier A."/>
            <person name="Kalinowski J."/>
            <person name="Ruckert C."/>
        </authorList>
    </citation>
    <scope>NUCLEOTIDE SEQUENCE</scope>
    <source>
        <strain evidence="5">CGMCC 1.15760</strain>
    </source>
</reference>
<dbReference type="CDD" id="cd04647">
    <property type="entry name" value="LbH_MAT_like"/>
    <property type="match status" value="1"/>
</dbReference>
<protein>
    <recommendedName>
        <fullName evidence="7">Acyltransferase</fullName>
    </recommendedName>
</protein>
<dbReference type="RefSeq" id="WP_188613531.1">
    <property type="nucleotide sequence ID" value="NZ_BMJT01000002.1"/>
</dbReference>
<accession>A0A917FYT8</accession>